<evidence type="ECO:0000313" key="3">
    <source>
        <dbReference type="Proteomes" id="UP000294543"/>
    </source>
</evidence>
<evidence type="ECO:0000313" key="2">
    <source>
        <dbReference type="EMBL" id="TDD22577.1"/>
    </source>
</evidence>
<feature type="compositionally biased region" description="Basic and acidic residues" evidence="1">
    <location>
        <begin position="90"/>
        <end position="103"/>
    </location>
</feature>
<dbReference type="Proteomes" id="UP000294543">
    <property type="component" value="Unassembled WGS sequence"/>
</dbReference>
<comment type="caution">
    <text evidence="2">The sequence shown here is derived from an EMBL/GenBank/DDBJ whole genome shotgun (WGS) entry which is preliminary data.</text>
</comment>
<dbReference type="AlphaFoldDB" id="A0A4V2YFC0"/>
<dbReference type="EMBL" id="SMKP01000024">
    <property type="protein sequence ID" value="TDD22577.1"/>
    <property type="molecule type" value="Genomic_DNA"/>
</dbReference>
<gene>
    <name evidence="2" type="ORF">E1294_11290</name>
</gene>
<name>A0A4V2YFC0_9ACTN</name>
<protein>
    <submittedName>
        <fullName evidence="2">Uncharacterized protein</fullName>
    </submittedName>
</protein>
<proteinExistence type="predicted"/>
<keyword evidence="3" id="KW-1185">Reference proteome</keyword>
<organism evidence="2 3">
    <name type="scientific">Nonomuraea diastatica</name>
    <dbReference type="NCBI Taxonomy" id="1848329"/>
    <lineage>
        <taxon>Bacteria</taxon>
        <taxon>Bacillati</taxon>
        <taxon>Actinomycetota</taxon>
        <taxon>Actinomycetes</taxon>
        <taxon>Streptosporangiales</taxon>
        <taxon>Streptosporangiaceae</taxon>
        <taxon>Nonomuraea</taxon>
    </lineage>
</organism>
<evidence type="ECO:0000256" key="1">
    <source>
        <dbReference type="SAM" id="MobiDB-lite"/>
    </source>
</evidence>
<reference evidence="2 3" key="1">
    <citation type="submission" date="2019-03" db="EMBL/GenBank/DDBJ databases">
        <title>Draft genome sequences of novel Actinobacteria.</title>
        <authorList>
            <person name="Sahin N."/>
            <person name="Ay H."/>
            <person name="Saygin H."/>
        </authorList>
    </citation>
    <scope>NUCLEOTIDE SEQUENCE [LARGE SCALE GENOMIC DNA]</scope>
    <source>
        <strain evidence="2 3">KC712</strain>
    </source>
</reference>
<sequence length="157" mass="17733">MQRCVIRRPNDREDTREVSDVEIFLTLAEELHFGRTAELRPLFDAFAAHRPPASRCVPGRPTCCWPGSQSKSAFLPHHLVRRRPTALRPSAREGEAERDDSRQLPDPAIQDCGRRRLARMVAAPGRPARVPRALPEGDLKRIVRCTLQDESHSGTAR</sequence>
<feature type="region of interest" description="Disordered" evidence="1">
    <location>
        <begin position="81"/>
        <end position="110"/>
    </location>
</feature>
<dbReference type="RefSeq" id="WP_132507572.1">
    <property type="nucleotide sequence ID" value="NZ_SMKP01000024.1"/>
</dbReference>
<accession>A0A4V2YFC0</accession>